<keyword evidence="1" id="KW-0812">Transmembrane</keyword>
<gene>
    <name evidence="2" type="ORF">NB063_06675</name>
</gene>
<evidence type="ECO:0000256" key="1">
    <source>
        <dbReference type="SAM" id="Phobius"/>
    </source>
</evidence>
<keyword evidence="3" id="KW-1185">Reference proteome</keyword>
<evidence type="ECO:0000313" key="2">
    <source>
        <dbReference type="EMBL" id="MCM2370306.1"/>
    </source>
</evidence>
<evidence type="ECO:0000313" key="3">
    <source>
        <dbReference type="Proteomes" id="UP001202961"/>
    </source>
</evidence>
<keyword evidence="1" id="KW-0472">Membrane</keyword>
<proteinExistence type="predicted"/>
<organism evidence="2 3">
    <name type="scientific">Aporhodopirellula aestuarii</name>
    <dbReference type="NCBI Taxonomy" id="2950107"/>
    <lineage>
        <taxon>Bacteria</taxon>
        <taxon>Pseudomonadati</taxon>
        <taxon>Planctomycetota</taxon>
        <taxon>Planctomycetia</taxon>
        <taxon>Pirellulales</taxon>
        <taxon>Pirellulaceae</taxon>
        <taxon>Aporhodopirellula</taxon>
    </lineage>
</organism>
<accession>A0ABT0U0B1</accession>
<feature type="transmembrane region" description="Helical" evidence="1">
    <location>
        <begin position="100"/>
        <end position="122"/>
    </location>
</feature>
<dbReference type="Proteomes" id="UP001202961">
    <property type="component" value="Unassembled WGS sequence"/>
</dbReference>
<feature type="transmembrane region" description="Helical" evidence="1">
    <location>
        <begin position="12"/>
        <end position="32"/>
    </location>
</feature>
<feature type="transmembrane region" description="Helical" evidence="1">
    <location>
        <begin position="39"/>
        <end position="59"/>
    </location>
</feature>
<sequence length="127" mass="13150">MTQSTNPYWQVPLGPVLATICGLSTTLLLGLVSWSLVKGVPGIAIGMFVGVLVASWLRWKSDWPVSIFASGLGAAVACYGAIATAELLPPGSIDWMWKGGLYGAAFGITIAAILSPLGLLGFQRGGN</sequence>
<dbReference type="RefSeq" id="WP_250927978.1">
    <property type="nucleotide sequence ID" value="NZ_JAMQBK010000021.1"/>
</dbReference>
<dbReference type="EMBL" id="JAMQBK010000021">
    <property type="protein sequence ID" value="MCM2370306.1"/>
    <property type="molecule type" value="Genomic_DNA"/>
</dbReference>
<feature type="transmembrane region" description="Helical" evidence="1">
    <location>
        <begin position="65"/>
        <end position="88"/>
    </location>
</feature>
<comment type="caution">
    <text evidence="2">The sequence shown here is derived from an EMBL/GenBank/DDBJ whole genome shotgun (WGS) entry which is preliminary data.</text>
</comment>
<name>A0ABT0U0B1_9BACT</name>
<keyword evidence="1" id="KW-1133">Transmembrane helix</keyword>
<reference evidence="2 3" key="1">
    <citation type="journal article" date="2022" name="Syst. Appl. Microbiol.">
        <title>Rhodopirellula aestuarii sp. nov., a novel member of the genus Rhodopirellula isolated from brackish sediments collected in the Tagus River estuary, Portugal.</title>
        <authorList>
            <person name="Vitorino I.R."/>
            <person name="Klimek D."/>
            <person name="Calusinska M."/>
            <person name="Lobo-da-Cunha A."/>
            <person name="Vasconcelos V."/>
            <person name="Lage O.M."/>
        </authorList>
    </citation>
    <scope>NUCLEOTIDE SEQUENCE [LARGE SCALE GENOMIC DNA]</scope>
    <source>
        <strain evidence="2 3">ICT_H3.1</strain>
    </source>
</reference>
<protein>
    <submittedName>
        <fullName evidence="2">Uncharacterized protein</fullName>
    </submittedName>
</protein>